<evidence type="ECO:0000313" key="2">
    <source>
        <dbReference type="EMBL" id="KYO27979.1"/>
    </source>
</evidence>
<dbReference type="AlphaFoldDB" id="A0A151MU28"/>
<evidence type="ECO:0000256" key="1">
    <source>
        <dbReference type="SAM" id="MobiDB-lite"/>
    </source>
</evidence>
<sequence length="110" mass="11852">MINSMRGHDTLTPLRKYCWGTPRKAIATRSPEPWIKTPAVGQQYPGWLWGAKVPPASGEPEPESLGGATFSRSAPERAQSAAARVCDAHSARLCTAARLSHCPDQTLIVA</sequence>
<feature type="region of interest" description="Disordered" evidence="1">
    <location>
        <begin position="51"/>
        <end position="76"/>
    </location>
</feature>
<protein>
    <submittedName>
        <fullName evidence="2">Uncharacterized protein</fullName>
    </submittedName>
</protein>
<gene>
    <name evidence="2" type="ORF">Y1Q_0014177</name>
</gene>
<keyword evidence="3" id="KW-1185">Reference proteome</keyword>
<dbReference type="EMBL" id="AKHW03005050">
    <property type="protein sequence ID" value="KYO27979.1"/>
    <property type="molecule type" value="Genomic_DNA"/>
</dbReference>
<accession>A0A151MU28</accession>
<organism evidence="2 3">
    <name type="scientific">Alligator mississippiensis</name>
    <name type="common">American alligator</name>
    <dbReference type="NCBI Taxonomy" id="8496"/>
    <lineage>
        <taxon>Eukaryota</taxon>
        <taxon>Metazoa</taxon>
        <taxon>Chordata</taxon>
        <taxon>Craniata</taxon>
        <taxon>Vertebrata</taxon>
        <taxon>Euteleostomi</taxon>
        <taxon>Archelosauria</taxon>
        <taxon>Archosauria</taxon>
        <taxon>Crocodylia</taxon>
        <taxon>Alligatoridae</taxon>
        <taxon>Alligatorinae</taxon>
        <taxon>Alligator</taxon>
    </lineage>
</organism>
<evidence type="ECO:0000313" key="3">
    <source>
        <dbReference type="Proteomes" id="UP000050525"/>
    </source>
</evidence>
<name>A0A151MU28_ALLMI</name>
<proteinExistence type="predicted"/>
<reference evidence="2 3" key="1">
    <citation type="journal article" date="2012" name="Genome Biol.">
        <title>Sequencing three crocodilian genomes to illuminate the evolution of archosaurs and amniotes.</title>
        <authorList>
            <person name="St John J.A."/>
            <person name="Braun E.L."/>
            <person name="Isberg S.R."/>
            <person name="Miles L.G."/>
            <person name="Chong A.Y."/>
            <person name="Gongora J."/>
            <person name="Dalzell P."/>
            <person name="Moran C."/>
            <person name="Bed'hom B."/>
            <person name="Abzhanov A."/>
            <person name="Burgess S.C."/>
            <person name="Cooksey A.M."/>
            <person name="Castoe T.A."/>
            <person name="Crawford N.G."/>
            <person name="Densmore L.D."/>
            <person name="Drew J.C."/>
            <person name="Edwards S.V."/>
            <person name="Faircloth B.C."/>
            <person name="Fujita M.K."/>
            <person name="Greenwold M.J."/>
            <person name="Hoffmann F.G."/>
            <person name="Howard J.M."/>
            <person name="Iguchi T."/>
            <person name="Janes D.E."/>
            <person name="Khan S.Y."/>
            <person name="Kohno S."/>
            <person name="de Koning A.J."/>
            <person name="Lance S.L."/>
            <person name="McCarthy F.M."/>
            <person name="McCormack J.E."/>
            <person name="Merchant M.E."/>
            <person name="Peterson D.G."/>
            <person name="Pollock D.D."/>
            <person name="Pourmand N."/>
            <person name="Raney B.J."/>
            <person name="Roessler K.A."/>
            <person name="Sanford J.R."/>
            <person name="Sawyer R.H."/>
            <person name="Schmidt C.J."/>
            <person name="Triplett E.W."/>
            <person name="Tuberville T.D."/>
            <person name="Venegas-Anaya M."/>
            <person name="Howard J.T."/>
            <person name="Jarvis E.D."/>
            <person name="Guillette L.J.Jr."/>
            <person name="Glenn T.C."/>
            <person name="Green R.E."/>
            <person name="Ray D.A."/>
        </authorList>
    </citation>
    <scope>NUCLEOTIDE SEQUENCE [LARGE SCALE GENOMIC DNA]</scope>
    <source>
        <strain evidence="2">KSC_2009_1</strain>
    </source>
</reference>
<dbReference type="Proteomes" id="UP000050525">
    <property type="component" value="Unassembled WGS sequence"/>
</dbReference>
<comment type="caution">
    <text evidence="2">The sequence shown here is derived from an EMBL/GenBank/DDBJ whole genome shotgun (WGS) entry which is preliminary data.</text>
</comment>